<dbReference type="GO" id="GO:0030154">
    <property type="term" value="P:cell differentiation"/>
    <property type="evidence" value="ECO:0007669"/>
    <property type="project" value="UniProtKB-KW"/>
</dbReference>
<comment type="caution">
    <text evidence="7">The sequence shown here is derived from an EMBL/GenBank/DDBJ whole genome shotgun (WGS) entry which is preliminary data.</text>
</comment>
<dbReference type="InterPro" id="IPR039618">
    <property type="entry name" value="CLE9-13"/>
</dbReference>
<protein>
    <submittedName>
        <fullName evidence="7">Uncharacterized protein</fullName>
    </submittedName>
</protein>
<dbReference type="EMBL" id="BPVZ01000008">
    <property type="protein sequence ID" value="GKU95049.1"/>
    <property type="molecule type" value="Genomic_DNA"/>
</dbReference>
<name>A0AAV5ICS7_9ROSI</name>
<accession>A0AAV5ICS7</accession>
<feature type="region of interest" description="Disordered" evidence="5">
    <location>
        <begin position="57"/>
        <end position="101"/>
    </location>
</feature>
<dbReference type="PANTHER" id="PTHR34359">
    <property type="entry name" value="CLAVATA3/ESR (CLE)-RELATED PROTEIN 10"/>
    <property type="match status" value="1"/>
</dbReference>
<evidence type="ECO:0000256" key="1">
    <source>
        <dbReference type="ARBA" id="ARBA00005416"/>
    </source>
</evidence>
<evidence type="ECO:0000256" key="6">
    <source>
        <dbReference type="SAM" id="SignalP"/>
    </source>
</evidence>
<comment type="similarity">
    <text evidence="1">Belongs to the CLV3/ESR signal peptide family.</text>
</comment>
<evidence type="ECO:0000313" key="7">
    <source>
        <dbReference type="EMBL" id="GKU95049.1"/>
    </source>
</evidence>
<feature type="chain" id="PRO_5043719467" evidence="6">
    <location>
        <begin position="22"/>
        <end position="101"/>
    </location>
</feature>
<organism evidence="7 8">
    <name type="scientific">Rubroshorea leprosula</name>
    <dbReference type="NCBI Taxonomy" id="152421"/>
    <lineage>
        <taxon>Eukaryota</taxon>
        <taxon>Viridiplantae</taxon>
        <taxon>Streptophyta</taxon>
        <taxon>Embryophyta</taxon>
        <taxon>Tracheophyta</taxon>
        <taxon>Spermatophyta</taxon>
        <taxon>Magnoliopsida</taxon>
        <taxon>eudicotyledons</taxon>
        <taxon>Gunneridae</taxon>
        <taxon>Pentapetalae</taxon>
        <taxon>rosids</taxon>
        <taxon>malvids</taxon>
        <taxon>Malvales</taxon>
        <taxon>Dipterocarpaceae</taxon>
        <taxon>Rubroshorea</taxon>
    </lineage>
</organism>
<evidence type="ECO:0000256" key="5">
    <source>
        <dbReference type="SAM" id="MobiDB-lite"/>
    </source>
</evidence>
<feature type="signal peptide" evidence="6">
    <location>
        <begin position="1"/>
        <end position="21"/>
    </location>
</feature>
<sequence length="101" mass="11654">MRTLQLLTLILWLSALPLFFGRCDFVSKNKRSSPNMPYHGRKVLAIAKVDFTPFLHHKDEQQHHDHRRATAQAEPVDGNQIDPRYGVEKRLVPTGPNPLHH</sequence>
<dbReference type="PANTHER" id="PTHR34359:SF24">
    <property type="entry name" value="INACTIVE PROTEIN FON2 SPARE1"/>
    <property type="match status" value="1"/>
</dbReference>
<keyword evidence="4" id="KW-0379">Hydroxylation</keyword>
<keyword evidence="6" id="KW-0732">Signal</keyword>
<evidence type="ECO:0000256" key="4">
    <source>
        <dbReference type="ARBA" id="ARBA00023278"/>
    </source>
</evidence>
<gene>
    <name evidence="7" type="ORF">SLEP1_g8457</name>
</gene>
<keyword evidence="3" id="KW-0221">Differentiation</keyword>
<dbReference type="Proteomes" id="UP001054252">
    <property type="component" value="Unassembled WGS sequence"/>
</dbReference>
<evidence type="ECO:0000256" key="2">
    <source>
        <dbReference type="ARBA" id="ARBA00022473"/>
    </source>
</evidence>
<evidence type="ECO:0000313" key="8">
    <source>
        <dbReference type="Proteomes" id="UP001054252"/>
    </source>
</evidence>
<evidence type="ECO:0000256" key="3">
    <source>
        <dbReference type="ARBA" id="ARBA00022782"/>
    </source>
</evidence>
<keyword evidence="8" id="KW-1185">Reference proteome</keyword>
<keyword evidence="2" id="KW-0217">Developmental protein</keyword>
<dbReference type="AlphaFoldDB" id="A0AAV5ICS7"/>
<reference evidence="7 8" key="1">
    <citation type="journal article" date="2021" name="Commun. Biol.">
        <title>The genome of Shorea leprosula (Dipterocarpaceae) highlights the ecological relevance of drought in aseasonal tropical rainforests.</title>
        <authorList>
            <person name="Ng K.K.S."/>
            <person name="Kobayashi M.J."/>
            <person name="Fawcett J.A."/>
            <person name="Hatakeyama M."/>
            <person name="Paape T."/>
            <person name="Ng C.H."/>
            <person name="Ang C.C."/>
            <person name="Tnah L.H."/>
            <person name="Lee C.T."/>
            <person name="Nishiyama T."/>
            <person name="Sese J."/>
            <person name="O'Brien M.J."/>
            <person name="Copetti D."/>
            <person name="Mohd Noor M.I."/>
            <person name="Ong R.C."/>
            <person name="Putra M."/>
            <person name="Sireger I.Z."/>
            <person name="Indrioko S."/>
            <person name="Kosugi Y."/>
            <person name="Izuno A."/>
            <person name="Isagi Y."/>
            <person name="Lee S.L."/>
            <person name="Shimizu K.K."/>
        </authorList>
    </citation>
    <scope>NUCLEOTIDE SEQUENCE [LARGE SCALE GENOMIC DNA]</scope>
    <source>
        <strain evidence="7">214</strain>
    </source>
</reference>
<proteinExistence type="inferred from homology"/>